<dbReference type="InterPro" id="IPR021139">
    <property type="entry name" value="NYN"/>
</dbReference>
<organism evidence="2 3">
    <name type="scientific">bacterium (Candidatus Gribaldobacteria) CG23_combo_of_CG06-09_8_20_14_all_37_87_8</name>
    <dbReference type="NCBI Taxonomy" id="2014278"/>
    <lineage>
        <taxon>Bacteria</taxon>
        <taxon>Candidatus Gribaldobacteria</taxon>
    </lineage>
</organism>
<dbReference type="AlphaFoldDB" id="A0A2G9ZFB4"/>
<feature type="domain" description="NYN" evidence="1">
    <location>
        <begin position="4"/>
        <end position="168"/>
    </location>
</feature>
<dbReference type="Pfam" id="PF01936">
    <property type="entry name" value="NYN"/>
    <property type="match status" value="1"/>
</dbReference>
<gene>
    <name evidence="2" type="ORF">COX24_01265</name>
</gene>
<comment type="caution">
    <text evidence="2">The sequence shown here is derived from an EMBL/GenBank/DDBJ whole genome shotgun (WGS) entry which is preliminary data.</text>
</comment>
<dbReference type="Gene3D" id="3.40.50.1010">
    <property type="entry name" value="5'-nuclease"/>
    <property type="match status" value="1"/>
</dbReference>
<evidence type="ECO:0000313" key="2">
    <source>
        <dbReference type="EMBL" id="PIP31862.1"/>
    </source>
</evidence>
<dbReference type="PANTHER" id="PTHR35458">
    <property type="entry name" value="SLR0755 PROTEIN"/>
    <property type="match status" value="1"/>
</dbReference>
<sequence>MKRAFVFIDGGNFYFKLKDLTSKLDGKYSLIDFNFRGFSEWLVKPNELSEVRYYLGIVKRERNNLKSEKLYADQQRLISKLQQQNINITLGHVIRHPDRTYHEKGVDVRLSVEMIRFARENKYDIAYLVSSDTDLVAAVEEVRAFGKKVQYVGIPKGQSYGLSSVADDVRLLRPEEIQQFLPKALI</sequence>
<dbReference type="GO" id="GO:0004540">
    <property type="term" value="F:RNA nuclease activity"/>
    <property type="evidence" value="ECO:0007669"/>
    <property type="project" value="InterPro"/>
</dbReference>
<dbReference type="Proteomes" id="UP000230447">
    <property type="component" value="Unassembled WGS sequence"/>
</dbReference>
<evidence type="ECO:0000259" key="1">
    <source>
        <dbReference type="Pfam" id="PF01936"/>
    </source>
</evidence>
<reference evidence="2 3" key="1">
    <citation type="submission" date="2017-09" db="EMBL/GenBank/DDBJ databases">
        <title>Depth-based differentiation of microbial function through sediment-hosted aquifers and enrichment of novel symbionts in the deep terrestrial subsurface.</title>
        <authorList>
            <person name="Probst A.J."/>
            <person name="Ladd B."/>
            <person name="Jarett J.K."/>
            <person name="Geller-Mcgrath D.E."/>
            <person name="Sieber C.M."/>
            <person name="Emerson J.B."/>
            <person name="Anantharaman K."/>
            <person name="Thomas B.C."/>
            <person name="Malmstrom R."/>
            <person name="Stieglmeier M."/>
            <person name="Klingl A."/>
            <person name="Woyke T."/>
            <person name="Ryan C.M."/>
            <person name="Banfield J.F."/>
        </authorList>
    </citation>
    <scope>NUCLEOTIDE SEQUENCE [LARGE SCALE GENOMIC DNA]</scope>
    <source>
        <strain evidence="2">CG23_combo_of_CG06-09_8_20_14_all_37_87_8</strain>
    </source>
</reference>
<proteinExistence type="predicted"/>
<dbReference type="InterPro" id="IPR047140">
    <property type="entry name" value="LabA"/>
</dbReference>
<name>A0A2G9ZFB4_9BACT</name>
<dbReference type="PANTHER" id="PTHR35458:SF8">
    <property type="entry name" value="SLR0650 PROTEIN"/>
    <property type="match status" value="1"/>
</dbReference>
<evidence type="ECO:0000313" key="3">
    <source>
        <dbReference type="Proteomes" id="UP000230447"/>
    </source>
</evidence>
<accession>A0A2G9ZFB4</accession>
<dbReference type="EMBL" id="PCSB01000025">
    <property type="protein sequence ID" value="PIP31862.1"/>
    <property type="molecule type" value="Genomic_DNA"/>
</dbReference>
<protein>
    <recommendedName>
        <fullName evidence="1">NYN domain-containing protein</fullName>
    </recommendedName>
</protein>